<dbReference type="Gene3D" id="3.40.50.300">
    <property type="entry name" value="P-loop containing nucleotide triphosphate hydrolases"/>
    <property type="match status" value="1"/>
</dbReference>
<evidence type="ECO:0000313" key="1">
    <source>
        <dbReference type="EMBL" id="DAD78462.1"/>
    </source>
</evidence>
<reference evidence="1" key="1">
    <citation type="journal article" date="2021" name="Proc. Natl. Acad. Sci. U.S.A.">
        <title>A Catalog of Tens of Thousands of Viruses from Human Metagenomes Reveals Hidden Associations with Chronic Diseases.</title>
        <authorList>
            <person name="Tisza M.J."/>
            <person name="Buck C.B."/>
        </authorList>
    </citation>
    <scope>NUCLEOTIDE SEQUENCE</scope>
    <source>
        <strain evidence="1">CtGkF12</strain>
    </source>
</reference>
<proteinExistence type="predicted"/>
<sequence length="187" mass="22151">MNKKLIVLSGKKRVEKDTVANLFNDYTKHKYELRAFAEPVKEIVSQVTGQTPYMLDLFKESRLVDVNGISSNLTIRELYRKTADFYKELIGEDIFAKLMLRRLTYENYEFPRVIITDMRFKVEYEQMKPLDPVFIRVKCRMGNMDTHPSEIDLDDVPDSDFHFIIDNTCTRTQLKEQVQKIVKKLRI</sequence>
<dbReference type="GO" id="GO:0016301">
    <property type="term" value="F:kinase activity"/>
    <property type="evidence" value="ECO:0007669"/>
    <property type="project" value="UniProtKB-KW"/>
</dbReference>
<dbReference type="InterPro" id="IPR027417">
    <property type="entry name" value="P-loop_NTPase"/>
</dbReference>
<name>A0A8S5M8A4_9CAUD</name>
<keyword evidence="1" id="KW-0808">Transferase</keyword>
<protein>
    <submittedName>
        <fullName evidence="1">Deoxynucleoside monophosphate kinase</fullName>
    </submittedName>
</protein>
<accession>A0A8S5M8A4</accession>
<dbReference type="EMBL" id="BK014844">
    <property type="protein sequence ID" value="DAD78462.1"/>
    <property type="molecule type" value="Genomic_DNA"/>
</dbReference>
<organism evidence="1">
    <name type="scientific">Siphoviridae sp. ctGkF12</name>
    <dbReference type="NCBI Taxonomy" id="2826224"/>
    <lineage>
        <taxon>Viruses</taxon>
        <taxon>Duplodnaviria</taxon>
        <taxon>Heunggongvirae</taxon>
        <taxon>Uroviricota</taxon>
        <taxon>Caudoviricetes</taxon>
    </lineage>
</organism>
<keyword evidence="1" id="KW-0418">Kinase</keyword>